<keyword evidence="7" id="KW-1278">Translocase</keyword>
<dbReference type="RefSeq" id="WP_039427470.1">
    <property type="nucleotide sequence ID" value="NZ_CP061844.1"/>
</dbReference>
<dbReference type="eggNOG" id="COG4148">
    <property type="taxonomic scope" value="Bacteria"/>
</dbReference>
<keyword evidence="3 9" id="KW-0500">Molybdenum</keyword>
<keyword evidence="13" id="KW-1185">Reference proteome</keyword>
<dbReference type="InterPro" id="IPR050334">
    <property type="entry name" value="Molybdenum_import_ModC"/>
</dbReference>
<dbReference type="STRING" id="29495.EA26_11365"/>
<evidence type="ECO:0000259" key="11">
    <source>
        <dbReference type="PROSITE" id="PS51866"/>
    </source>
</evidence>
<name>A0A099LXA0_9VIBR</name>
<evidence type="ECO:0000313" key="12">
    <source>
        <dbReference type="EMBL" id="KGK11872.1"/>
    </source>
</evidence>
<feature type="domain" description="Mop" evidence="11">
    <location>
        <begin position="292"/>
        <end position="363"/>
    </location>
</feature>
<keyword evidence="4" id="KW-0997">Cell inner membrane</keyword>
<keyword evidence="1" id="KW-0813">Transport</keyword>
<dbReference type="InterPro" id="IPR027417">
    <property type="entry name" value="P-loop_NTPase"/>
</dbReference>
<dbReference type="InterPro" id="IPR003593">
    <property type="entry name" value="AAA+_ATPase"/>
</dbReference>
<evidence type="ECO:0000256" key="3">
    <source>
        <dbReference type="ARBA" id="ARBA00022505"/>
    </source>
</evidence>
<dbReference type="EMBL" id="JMCG01000001">
    <property type="protein sequence ID" value="KGK11872.1"/>
    <property type="molecule type" value="Genomic_DNA"/>
</dbReference>
<dbReference type="GO" id="GO:0140359">
    <property type="term" value="F:ABC-type transporter activity"/>
    <property type="evidence" value="ECO:0007669"/>
    <property type="project" value="InterPro"/>
</dbReference>
<evidence type="ECO:0000313" key="13">
    <source>
        <dbReference type="Proteomes" id="UP000029994"/>
    </source>
</evidence>
<keyword evidence="8" id="KW-0472">Membrane</keyword>
<evidence type="ECO:0000256" key="2">
    <source>
        <dbReference type="ARBA" id="ARBA00022475"/>
    </source>
</evidence>
<evidence type="ECO:0000256" key="8">
    <source>
        <dbReference type="ARBA" id="ARBA00023136"/>
    </source>
</evidence>
<evidence type="ECO:0000259" key="10">
    <source>
        <dbReference type="PROSITE" id="PS50893"/>
    </source>
</evidence>
<dbReference type="GO" id="GO:0016887">
    <property type="term" value="F:ATP hydrolysis activity"/>
    <property type="evidence" value="ECO:0007669"/>
    <property type="project" value="InterPro"/>
</dbReference>
<dbReference type="GO" id="GO:0015098">
    <property type="term" value="F:molybdate ion transmembrane transporter activity"/>
    <property type="evidence" value="ECO:0007669"/>
    <property type="project" value="InterPro"/>
</dbReference>
<dbReference type="InterPro" id="IPR008995">
    <property type="entry name" value="Mo/tungstate-bd_C_term_dom"/>
</dbReference>
<dbReference type="Gene3D" id="2.40.50.100">
    <property type="match status" value="1"/>
</dbReference>
<dbReference type="GeneID" id="43683768"/>
<dbReference type="Gene3D" id="3.40.50.300">
    <property type="entry name" value="P-loop containing nucleotide triphosphate hydrolases"/>
    <property type="match status" value="1"/>
</dbReference>
<comment type="caution">
    <text evidence="12">The sequence shown here is derived from an EMBL/GenBank/DDBJ whole genome shotgun (WGS) entry which is preliminary data.</text>
</comment>
<dbReference type="InterPro" id="IPR005116">
    <property type="entry name" value="Transp-assoc_OB_typ1"/>
</dbReference>
<proteinExistence type="predicted"/>
<dbReference type="InterPro" id="IPR017871">
    <property type="entry name" value="ABC_transporter-like_CS"/>
</dbReference>
<sequence>MNALTVRFRQRLGASELDINLTLPARGISAIFGRSGAGKTSIINAISGLTKPQSGRIELNGTCLFDSMQEIDLPTHKRKIGYVFQDARLFPHFSVEGNLRFGMKQDKPALFAEVVALLALEPLLKRYPASLSGGEKQRVAIGRALLSEPALLLMDEPLASLDIPRKKEVMPFLERLADHIEIPIIYVTHSLQEILRLASHIAVVDQGKIVASGKLEEIWSSQTLKPWFSFADQSSLFLAKVAEQHTSYALTRVQLAENVSIWIQKVDVCLGVEIRLQIRASDVSLTLVRPEQTSIRNVLPATITRIEKQHSPAGQASVNVELHLENDCHLWATITPWALDELQLSVGTQIFAQIKGVSVTQRDIALTH</sequence>
<evidence type="ECO:0000256" key="5">
    <source>
        <dbReference type="ARBA" id="ARBA00022741"/>
    </source>
</evidence>
<dbReference type="FunFam" id="3.40.50.300:FF:000634">
    <property type="entry name" value="Molybdenum import ATP-binding protein ModC"/>
    <property type="match status" value="1"/>
</dbReference>
<dbReference type="AlphaFoldDB" id="A0A099LXA0"/>
<evidence type="ECO:0000256" key="4">
    <source>
        <dbReference type="ARBA" id="ARBA00022519"/>
    </source>
</evidence>
<keyword evidence="6 12" id="KW-0067">ATP-binding</keyword>
<gene>
    <name evidence="12" type="primary">modC</name>
    <name evidence="12" type="ORF">EA26_11365</name>
</gene>
<dbReference type="SUPFAM" id="SSF52540">
    <property type="entry name" value="P-loop containing nucleoside triphosphate hydrolases"/>
    <property type="match status" value="1"/>
</dbReference>
<dbReference type="Pfam" id="PF00005">
    <property type="entry name" value="ABC_tran"/>
    <property type="match status" value="1"/>
</dbReference>
<dbReference type="SUPFAM" id="SSF50331">
    <property type="entry name" value="MOP-like"/>
    <property type="match status" value="1"/>
</dbReference>
<dbReference type="NCBIfam" id="NF008355">
    <property type="entry name" value="PRK11144.1"/>
    <property type="match status" value="1"/>
</dbReference>
<dbReference type="GO" id="GO:0016020">
    <property type="term" value="C:membrane"/>
    <property type="evidence" value="ECO:0007669"/>
    <property type="project" value="InterPro"/>
</dbReference>
<evidence type="ECO:0000256" key="7">
    <source>
        <dbReference type="ARBA" id="ARBA00022967"/>
    </source>
</evidence>
<dbReference type="PANTHER" id="PTHR43514:SF4">
    <property type="entry name" value="ABC TRANSPORTER I FAMILY MEMBER 10"/>
    <property type="match status" value="1"/>
</dbReference>
<dbReference type="Proteomes" id="UP000029994">
    <property type="component" value="Unassembled WGS sequence"/>
</dbReference>
<dbReference type="InterPro" id="IPR003439">
    <property type="entry name" value="ABC_transporter-like_ATP-bd"/>
</dbReference>
<dbReference type="PROSITE" id="PS51866">
    <property type="entry name" value="MOP"/>
    <property type="match status" value="1"/>
</dbReference>
<evidence type="ECO:0000256" key="9">
    <source>
        <dbReference type="PROSITE-ProRule" id="PRU01213"/>
    </source>
</evidence>
<dbReference type="Pfam" id="PF03459">
    <property type="entry name" value="TOBE"/>
    <property type="match status" value="1"/>
</dbReference>
<evidence type="ECO:0000256" key="6">
    <source>
        <dbReference type="ARBA" id="ARBA00022840"/>
    </source>
</evidence>
<organism evidence="12 13">
    <name type="scientific">Vibrio navarrensis</name>
    <dbReference type="NCBI Taxonomy" id="29495"/>
    <lineage>
        <taxon>Bacteria</taxon>
        <taxon>Pseudomonadati</taxon>
        <taxon>Pseudomonadota</taxon>
        <taxon>Gammaproteobacteria</taxon>
        <taxon>Vibrionales</taxon>
        <taxon>Vibrionaceae</taxon>
        <taxon>Vibrio</taxon>
    </lineage>
</organism>
<feature type="domain" description="ABC transporter" evidence="10">
    <location>
        <begin position="1"/>
        <end position="231"/>
    </location>
</feature>
<keyword evidence="12" id="KW-0378">Hydrolase</keyword>
<dbReference type="EC" id="3.6.3.29" evidence="12"/>
<keyword evidence="5" id="KW-0547">Nucleotide-binding</keyword>
<dbReference type="NCBIfam" id="TIGR02142">
    <property type="entry name" value="modC_ABC"/>
    <property type="match status" value="1"/>
</dbReference>
<dbReference type="InterPro" id="IPR011868">
    <property type="entry name" value="ModC_ABC_ATP-bd"/>
</dbReference>
<protein>
    <submittedName>
        <fullName evidence="12">Molybdate transporter ATP-binding protein</fullName>
        <ecNumber evidence="12">3.6.3.29</ecNumber>
    </submittedName>
</protein>
<keyword evidence="2" id="KW-1003">Cell membrane</keyword>
<evidence type="ECO:0000256" key="1">
    <source>
        <dbReference type="ARBA" id="ARBA00022448"/>
    </source>
</evidence>
<dbReference type="InterPro" id="IPR004606">
    <property type="entry name" value="Mop_domain"/>
</dbReference>
<dbReference type="GO" id="GO:0005524">
    <property type="term" value="F:ATP binding"/>
    <property type="evidence" value="ECO:0007669"/>
    <property type="project" value="UniProtKB-KW"/>
</dbReference>
<accession>A0A099LXA0</accession>
<dbReference type="PANTHER" id="PTHR43514">
    <property type="entry name" value="ABC TRANSPORTER I FAMILY MEMBER 10"/>
    <property type="match status" value="1"/>
</dbReference>
<dbReference type="PROSITE" id="PS00211">
    <property type="entry name" value="ABC_TRANSPORTER_1"/>
    <property type="match status" value="1"/>
</dbReference>
<dbReference type="PROSITE" id="PS50893">
    <property type="entry name" value="ABC_TRANSPORTER_2"/>
    <property type="match status" value="1"/>
</dbReference>
<reference evidence="12 13" key="1">
    <citation type="submission" date="2014-04" db="EMBL/GenBank/DDBJ databases">
        <title>Genome sequencing of Vibrio navarrensis strains.</title>
        <authorList>
            <person name="Gladney L.M."/>
            <person name="Katz L.S."/>
            <person name="Marino-Ramirez L."/>
            <person name="Jordan I.K."/>
        </authorList>
    </citation>
    <scope>NUCLEOTIDE SEQUENCE [LARGE SCALE GENOMIC DNA]</scope>
    <source>
        <strain evidence="12 13">ATCC 51183</strain>
    </source>
</reference>
<dbReference type="SMART" id="SM00382">
    <property type="entry name" value="AAA"/>
    <property type="match status" value="1"/>
</dbReference>